<accession>A0A9Q8LHT9</accession>
<name>A0A9Q8LHT9_PASFU</name>
<gene>
    <name evidence="3" type="ORF">CLAFUR5_05366</name>
</gene>
<dbReference type="PANTHER" id="PTHR43941">
    <property type="entry name" value="STRUCTURAL MAINTENANCE OF CHROMOSOMES PROTEIN 2"/>
    <property type="match status" value="1"/>
</dbReference>
<sequence>MSAERPYESLLSYAERRHHNALDQLHDNNHGSVDENKDLAEDDFDTSAEEDIDEVKQTLQNTEQQLQATEASYDRLQGEHTGLGAKYPALTKIKDSRRAAIAFLDDLKTSPAEACTELESTKAGTVADTAQSEKDSDKLNQENANLQERYENEQNQVLRLQHQLNSMNDDLSLAQKHLAARDEEITALCQQMSASEESLAGWPKRLHKVQQEANKYLEQLETQEERFADHRCGFEQREADLRQRLEEQGDELGDANAAIADYHDQVMSLQNSTIKLTDELQAASADLAAQSLQRDSIRHTFEAAEVKLTGDLTKAEETIRHLERRTINLSHRLTSSQAETDDLTHRLAATSARLAALSLDKDQLDEELVATKTKAVDQERIDNVVISGLSKALGRAQETVAQMEQCNGDLSSRLERLQVSHDDLAGRVETTTDQLGAMTTEKTCIEEQLEVTKAELTSHKRAHDETLARLSGDLARIQSSIPGVAGRRSPGALECLAG</sequence>
<dbReference type="RefSeq" id="XP_047761249.1">
    <property type="nucleotide sequence ID" value="XM_047904514.1"/>
</dbReference>
<evidence type="ECO:0000256" key="1">
    <source>
        <dbReference type="SAM" id="Coils"/>
    </source>
</evidence>
<feature type="compositionally biased region" description="Basic and acidic residues" evidence="2">
    <location>
        <begin position="21"/>
        <end position="39"/>
    </location>
</feature>
<dbReference type="OMA" id="FADHRCG"/>
<feature type="coiled-coil region" evidence="1">
    <location>
        <begin position="305"/>
        <end position="374"/>
    </location>
</feature>
<dbReference type="GeneID" id="71985244"/>
<keyword evidence="1" id="KW-0175">Coiled coil</keyword>
<feature type="region of interest" description="Disordered" evidence="2">
    <location>
        <begin position="21"/>
        <end position="50"/>
    </location>
</feature>
<dbReference type="EMBL" id="CP090166">
    <property type="protein sequence ID" value="UJO16883.1"/>
    <property type="molecule type" value="Genomic_DNA"/>
</dbReference>
<dbReference type="PANTHER" id="PTHR43941:SF12">
    <property type="entry name" value="CRESTIN"/>
    <property type="match status" value="1"/>
</dbReference>
<evidence type="ECO:0000313" key="4">
    <source>
        <dbReference type="Proteomes" id="UP000756132"/>
    </source>
</evidence>
<evidence type="ECO:0000313" key="3">
    <source>
        <dbReference type="EMBL" id="UJO16883.1"/>
    </source>
</evidence>
<protein>
    <submittedName>
        <fullName evidence="3">Uncharacterized protein</fullName>
    </submittedName>
</protein>
<organism evidence="3 4">
    <name type="scientific">Passalora fulva</name>
    <name type="common">Tomato leaf mold</name>
    <name type="synonym">Cladosporium fulvum</name>
    <dbReference type="NCBI Taxonomy" id="5499"/>
    <lineage>
        <taxon>Eukaryota</taxon>
        <taxon>Fungi</taxon>
        <taxon>Dikarya</taxon>
        <taxon>Ascomycota</taxon>
        <taxon>Pezizomycotina</taxon>
        <taxon>Dothideomycetes</taxon>
        <taxon>Dothideomycetidae</taxon>
        <taxon>Mycosphaerellales</taxon>
        <taxon>Mycosphaerellaceae</taxon>
        <taxon>Fulvia</taxon>
    </lineage>
</organism>
<evidence type="ECO:0000256" key="2">
    <source>
        <dbReference type="SAM" id="MobiDB-lite"/>
    </source>
</evidence>
<feature type="compositionally biased region" description="Acidic residues" evidence="2">
    <location>
        <begin position="40"/>
        <end position="50"/>
    </location>
</feature>
<dbReference type="KEGG" id="ffu:CLAFUR5_05366"/>
<proteinExistence type="predicted"/>
<feature type="region of interest" description="Disordered" evidence="2">
    <location>
        <begin position="119"/>
        <end position="139"/>
    </location>
</feature>
<dbReference type="Proteomes" id="UP000756132">
    <property type="component" value="Chromosome 4"/>
</dbReference>
<reference evidence="3" key="2">
    <citation type="journal article" date="2022" name="Microb. Genom.">
        <title>A chromosome-scale genome assembly of the tomato pathogen Cladosporium fulvum reveals a compartmentalized genome architecture and the presence of a dispensable chromosome.</title>
        <authorList>
            <person name="Zaccaron A.Z."/>
            <person name="Chen L.H."/>
            <person name="Samaras A."/>
            <person name="Stergiopoulos I."/>
        </authorList>
    </citation>
    <scope>NUCLEOTIDE SEQUENCE</scope>
    <source>
        <strain evidence="3">Race5_Kim</strain>
    </source>
</reference>
<keyword evidence="4" id="KW-1185">Reference proteome</keyword>
<dbReference type="AlphaFoldDB" id="A0A9Q8LHT9"/>
<reference evidence="3" key="1">
    <citation type="submission" date="2021-12" db="EMBL/GenBank/DDBJ databases">
        <authorList>
            <person name="Zaccaron A."/>
            <person name="Stergiopoulos I."/>
        </authorList>
    </citation>
    <scope>NUCLEOTIDE SEQUENCE</scope>
    <source>
        <strain evidence="3">Race5_Kim</strain>
    </source>
</reference>